<evidence type="ECO:0000259" key="8">
    <source>
        <dbReference type="Pfam" id="PF08534"/>
    </source>
</evidence>
<dbReference type="KEGG" id="pti:PHATRDRAFT_41608"/>
<dbReference type="InterPro" id="IPR013740">
    <property type="entry name" value="Redoxin"/>
</dbReference>
<keyword evidence="5" id="KW-1015">Disulfide bond</keyword>
<feature type="compositionally biased region" description="Polar residues" evidence="7">
    <location>
        <begin position="1"/>
        <end position="12"/>
    </location>
</feature>
<dbReference type="GO" id="GO:0034599">
    <property type="term" value="P:cellular response to oxidative stress"/>
    <property type="evidence" value="ECO:0007669"/>
    <property type="project" value="TreeGrafter"/>
</dbReference>
<dbReference type="eggNOG" id="ENOG502S4D9">
    <property type="taxonomic scope" value="Eukaryota"/>
</dbReference>
<dbReference type="CDD" id="cd03017">
    <property type="entry name" value="PRX_BCP"/>
    <property type="match status" value="1"/>
</dbReference>
<evidence type="ECO:0000256" key="2">
    <source>
        <dbReference type="ARBA" id="ARBA00022559"/>
    </source>
</evidence>
<evidence type="ECO:0000256" key="6">
    <source>
        <dbReference type="ARBA" id="ARBA00023284"/>
    </source>
</evidence>
<gene>
    <name evidence="9" type="ORF">PHATRDRAFT_41608</name>
</gene>
<dbReference type="STRING" id="556484.B7GEN8"/>
<reference evidence="9 10" key="1">
    <citation type="journal article" date="2008" name="Nature">
        <title>The Phaeodactylum genome reveals the evolutionary history of diatom genomes.</title>
        <authorList>
            <person name="Bowler C."/>
            <person name="Allen A.E."/>
            <person name="Badger J.H."/>
            <person name="Grimwood J."/>
            <person name="Jabbari K."/>
            <person name="Kuo A."/>
            <person name="Maheswari U."/>
            <person name="Martens C."/>
            <person name="Maumus F."/>
            <person name="Otillar R.P."/>
            <person name="Rayko E."/>
            <person name="Salamov A."/>
            <person name="Vandepoele K."/>
            <person name="Beszteri B."/>
            <person name="Gruber A."/>
            <person name="Heijde M."/>
            <person name="Katinka M."/>
            <person name="Mock T."/>
            <person name="Valentin K."/>
            <person name="Verret F."/>
            <person name="Berges J.A."/>
            <person name="Brownlee C."/>
            <person name="Cadoret J.P."/>
            <person name="Chiovitti A."/>
            <person name="Choi C.J."/>
            <person name="Coesel S."/>
            <person name="De Martino A."/>
            <person name="Detter J.C."/>
            <person name="Durkin C."/>
            <person name="Falciatore A."/>
            <person name="Fournet J."/>
            <person name="Haruta M."/>
            <person name="Huysman M.J."/>
            <person name="Jenkins B.D."/>
            <person name="Jiroutova K."/>
            <person name="Jorgensen R.E."/>
            <person name="Joubert Y."/>
            <person name="Kaplan A."/>
            <person name="Kroger N."/>
            <person name="Kroth P.G."/>
            <person name="La Roche J."/>
            <person name="Lindquist E."/>
            <person name="Lommer M."/>
            <person name="Martin-Jezequel V."/>
            <person name="Lopez P.J."/>
            <person name="Lucas S."/>
            <person name="Mangogna M."/>
            <person name="McGinnis K."/>
            <person name="Medlin L.K."/>
            <person name="Montsant A."/>
            <person name="Oudot-Le Secq M.P."/>
            <person name="Napoli C."/>
            <person name="Obornik M."/>
            <person name="Parker M.S."/>
            <person name="Petit J.L."/>
            <person name="Porcel B.M."/>
            <person name="Poulsen N."/>
            <person name="Robison M."/>
            <person name="Rychlewski L."/>
            <person name="Rynearson T.A."/>
            <person name="Schmutz J."/>
            <person name="Shapiro H."/>
            <person name="Siaut M."/>
            <person name="Stanley M."/>
            <person name="Sussman M.R."/>
            <person name="Taylor A.R."/>
            <person name="Vardi A."/>
            <person name="von Dassow P."/>
            <person name="Vyverman W."/>
            <person name="Willis A."/>
            <person name="Wyrwicz L.S."/>
            <person name="Rokhsar D.S."/>
            <person name="Weissenbach J."/>
            <person name="Armbrust E.V."/>
            <person name="Green B.R."/>
            <person name="Van de Peer Y."/>
            <person name="Grigoriev I.V."/>
        </authorList>
    </citation>
    <scope>NUCLEOTIDE SEQUENCE [LARGE SCALE GENOMIC DNA]</scope>
    <source>
        <strain evidence="9 10">CCAP 1055/1</strain>
    </source>
</reference>
<comment type="similarity">
    <text evidence="1">Belongs to the peroxiredoxin family. Prx5 subfamily.</text>
</comment>
<dbReference type="PANTHER" id="PTHR42801:SF21">
    <property type="entry name" value="BCPB PROTEIN"/>
    <property type="match status" value="1"/>
</dbReference>
<dbReference type="Gene3D" id="3.40.30.10">
    <property type="entry name" value="Glutaredoxin"/>
    <property type="match status" value="1"/>
</dbReference>
<dbReference type="PaxDb" id="2850-Phatr41608"/>
<name>B7GEN8_PHATC</name>
<dbReference type="Proteomes" id="UP000000759">
    <property type="component" value="Chromosome 32"/>
</dbReference>
<protein>
    <recommendedName>
        <fullName evidence="8">Redoxin domain-containing protein</fullName>
    </recommendedName>
</protein>
<evidence type="ECO:0000256" key="4">
    <source>
        <dbReference type="ARBA" id="ARBA00023002"/>
    </source>
</evidence>
<dbReference type="OMA" id="CTPQSCA"/>
<dbReference type="PANTHER" id="PTHR42801">
    <property type="entry name" value="THIOREDOXIN-DEPENDENT PEROXIDE REDUCTASE"/>
    <property type="match status" value="1"/>
</dbReference>
<dbReference type="GO" id="GO:0005737">
    <property type="term" value="C:cytoplasm"/>
    <property type="evidence" value="ECO:0007669"/>
    <property type="project" value="TreeGrafter"/>
</dbReference>
<dbReference type="SUPFAM" id="SSF52833">
    <property type="entry name" value="Thioredoxin-like"/>
    <property type="match status" value="1"/>
</dbReference>
<evidence type="ECO:0000256" key="7">
    <source>
        <dbReference type="SAM" id="MobiDB-lite"/>
    </source>
</evidence>
<evidence type="ECO:0000256" key="3">
    <source>
        <dbReference type="ARBA" id="ARBA00022862"/>
    </source>
</evidence>
<dbReference type="InParanoid" id="B7GEN8"/>
<dbReference type="AlphaFoldDB" id="B7GEN8"/>
<organism evidence="9 10">
    <name type="scientific">Phaeodactylum tricornutum (strain CCAP 1055/1)</name>
    <dbReference type="NCBI Taxonomy" id="556484"/>
    <lineage>
        <taxon>Eukaryota</taxon>
        <taxon>Sar</taxon>
        <taxon>Stramenopiles</taxon>
        <taxon>Ochrophyta</taxon>
        <taxon>Bacillariophyta</taxon>
        <taxon>Bacillariophyceae</taxon>
        <taxon>Bacillariophycidae</taxon>
        <taxon>Naviculales</taxon>
        <taxon>Phaeodactylaceae</taxon>
        <taxon>Phaeodactylum</taxon>
    </lineage>
</organism>
<dbReference type="GO" id="GO:0045454">
    <property type="term" value="P:cell redox homeostasis"/>
    <property type="evidence" value="ECO:0007669"/>
    <property type="project" value="TreeGrafter"/>
</dbReference>
<reference evidence="10" key="2">
    <citation type="submission" date="2008-08" db="EMBL/GenBank/DDBJ databases">
        <authorList>
            <consortium name="Diatom Consortium"/>
            <person name="Grigoriev I."/>
            <person name="Grimwood J."/>
            <person name="Kuo A."/>
            <person name="Otillar R.P."/>
            <person name="Salamov A."/>
            <person name="Detter J.C."/>
            <person name="Lindquist E."/>
            <person name="Shapiro H."/>
            <person name="Lucas S."/>
            <person name="Glavina del Rio T."/>
            <person name="Pitluck S."/>
            <person name="Rokhsar D."/>
            <person name="Bowler C."/>
        </authorList>
    </citation>
    <scope>GENOME REANNOTATION</scope>
    <source>
        <strain evidence="10">CCAP 1055/1</strain>
    </source>
</reference>
<evidence type="ECO:0000256" key="1">
    <source>
        <dbReference type="ARBA" id="ARBA00010505"/>
    </source>
</evidence>
<proteinExistence type="inferred from homology"/>
<evidence type="ECO:0000313" key="9">
    <source>
        <dbReference type="EMBL" id="EEC42926.1"/>
    </source>
</evidence>
<keyword evidence="4" id="KW-0560">Oxidoreductase</keyword>
<dbReference type="InterPro" id="IPR036249">
    <property type="entry name" value="Thioredoxin-like_sf"/>
</dbReference>
<dbReference type="GO" id="GO:0008379">
    <property type="term" value="F:thioredoxin peroxidase activity"/>
    <property type="evidence" value="ECO:0007669"/>
    <property type="project" value="TreeGrafter"/>
</dbReference>
<dbReference type="HOGENOM" id="CLU_102256_0_0_1"/>
<dbReference type="RefSeq" id="XP_002185561.1">
    <property type="nucleotide sequence ID" value="XM_002185525.1"/>
</dbReference>
<accession>B7GEN8</accession>
<evidence type="ECO:0000256" key="5">
    <source>
        <dbReference type="ARBA" id="ARBA00023157"/>
    </source>
</evidence>
<dbReference type="InterPro" id="IPR050924">
    <property type="entry name" value="Peroxiredoxin_BCP/PrxQ"/>
</dbReference>
<keyword evidence="2" id="KW-0575">Peroxidase</keyword>
<evidence type="ECO:0000313" key="10">
    <source>
        <dbReference type="Proteomes" id="UP000000759"/>
    </source>
</evidence>
<keyword evidence="10" id="KW-1185">Reference proteome</keyword>
<keyword evidence="3" id="KW-0049">Antioxidant</keyword>
<feature type="region of interest" description="Disordered" evidence="7">
    <location>
        <begin position="1"/>
        <end position="32"/>
    </location>
</feature>
<dbReference type="EMBL" id="CM000634">
    <property type="protein sequence ID" value="EEC42926.1"/>
    <property type="molecule type" value="Genomic_DNA"/>
</dbReference>
<dbReference type="OrthoDB" id="338622at2759"/>
<sequence>MVPHGSASQNDWSVVDWSRIPPPVDDGGTDHLQPGLVLPSLPQGTHLVSTDGARIDPSRLPGRTVLYAFPITGRPDQDLPRGWDMIPGARGCTPQSCAFRDHFRELQTLRVQHIFGVSTQTPEYQTKAVARLHLPFSLLSDQDLVCANLWKLPTVQVEGRTLLQRVTLIIDDGVVKAKFYPIFPPNQNALRVIQWLTHEE</sequence>
<dbReference type="GeneID" id="7199427"/>
<dbReference type="Pfam" id="PF08534">
    <property type="entry name" value="Redoxin"/>
    <property type="match status" value="1"/>
</dbReference>
<keyword evidence="6" id="KW-0676">Redox-active center</keyword>
<feature type="domain" description="Redoxin" evidence="8">
    <location>
        <begin position="41"/>
        <end position="188"/>
    </location>
</feature>